<organism evidence="1 2">
    <name type="scientific">Azospirillum rugosum</name>
    <dbReference type="NCBI Taxonomy" id="416170"/>
    <lineage>
        <taxon>Bacteria</taxon>
        <taxon>Pseudomonadati</taxon>
        <taxon>Pseudomonadota</taxon>
        <taxon>Alphaproteobacteria</taxon>
        <taxon>Rhodospirillales</taxon>
        <taxon>Azospirillaceae</taxon>
        <taxon>Azospirillum</taxon>
    </lineage>
</organism>
<dbReference type="RefSeq" id="WP_209764305.1">
    <property type="nucleotide sequence ID" value="NZ_JAGINP010000002.1"/>
</dbReference>
<gene>
    <name evidence="1" type="ORF">J2851_000803</name>
</gene>
<evidence type="ECO:0000313" key="2">
    <source>
        <dbReference type="Proteomes" id="UP000781958"/>
    </source>
</evidence>
<evidence type="ECO:0000313" key="1">
    <source>
        <dbReference type="EMBL" id="MBP2291061.1"/>
    </source>
</evidence>
<reference evidence="1 2" key="1">
    <citation type="submission" date="2021-03" db="EMBL/GenBank/DDBJ databases">
        <title>Genomic Encyclopedia of Type Strains, Phase III (KMG-III): the genomes of soil and plant-associated and newly described type strains.</title>
        <authorList>
            <person name="Whitman W."/>
        </authorList>
    </citation>
    <scope>NUCLEOTIDE SEQUENCE [LARGE SCALE GENOMIC DNA]</scope>
    <source>
        <strain evidence="1 2">IMMIB AFH-6</strain>
    </source>
</reference>
<name>A0ABS4SEP9_9PROT</name>
<accession>A0ABS4SEP9</accession>
<dbReference type="Proteomes" id="UP000781958">
    <property type="component" value="Unassembled WGS sequence"/>
</dbReference>
<comment type="caution">
    <text evidence="1">The sequence shown here is derived from an EMBL/GenBank/DDBJ whole genome shotgun (WGS) entry which is preliminary data.</text>
</comment>
<sequence length="169" mass="19182">MSVLLFQSRGPAIQRPEPKEELLITRLRVDEAADWQLAIVEECRRQRTLTPSVFNFLKEQGLLDRCTFLASEGMEQPLVFRYIGGPTVRFLGRAWARQQIGKPDLDDPHQVLAEGVGQQYREAIEGGDPVFNRVTITGLSASPKVYTHMLYGWAPQDGRRALLSCLHEF</sequence>
<dbReference type="EMBL" id="JAGINP010000002">
    <property type="protein sequence ID" value="MBP2291061.1"/>
    <property type="molecule type" value="Genomic_DNA"/>
</dbReference>
<protein>
    <submittedName>
        <fullName evidence="1">Uncharacterized protein</fullName>
    </submittedName>
</protein>
<keyword evidence="2" id="KW-1185">Reference proteome</keyword>
<proteinExistence type="predicted"/>